<name>A0A9P5WXC3_9AGAR</name>
<dbReference type="Proteomes" id="UP000807342">
    <property type="component" value="Unassembled WGS sequence"/>
</dbReference>
<feature type="non-terminal residue" evidence="2">
    <location>
        <position position="1"/>
    </location>
</feature>
<organism evidence="2 3">
    <name type="scientific">Macrolepiota fuliginosa MF-IS2</name>
    <dbReference type="NCBI Taxonomy" id="1400762"/>
    <lineage>
        <taxon>Eukaryota</taxon>
        <taxon>Fungi</taxon>
        <taxon>Dikarya</taxon>
        <taxon>Basidiomycota</taxon>
        <taxon>Agaricomycotina</taxon>
        <taxon>Agaricomycetes</taxon>
        <taxon>Agaricomycetidae</taxon>
        <taxon>Agaricales</taxon>
        <taxon>Agaricineae</taxon>
        <taxon>Agaricaceae</taxon>
        <taxon>Macrolepiota</taxon>
    </lineage>
</organism>
<keyword evidence="3" id="KW-1185">Reference proteome</keyword>
<accession>A0A9P5WXC3</accession>
<feature type="region of interest" description="Disordered" evidence="1">
    <location>
        <begin position="198"/>
        <end position="266"/>
    </location>
</feature>
<evidence type="ECO:0000256" key="1">
    <source>
        <dbReference type="SAM" id="MobiDB-lite"/>
    </source>
</evidence>
<evidence type="ECO:0008006" key="4">
    <source>
        <dbReference type="Google" id="ProtNLM"/>
    </source>
</evidence>
<dbReference type="EMBL" id="MU152951">
    <property type="protein sequence ID" value="KAF9440040.1"/>
    <property type="molecule type" value="Genomic_DNA"/>
</dbReference>
<protein>
    <recommendedName>
        <fullName evidence="4">Gag-like protein</fullName>
    </recommendedName>
</protein>
<proteinExistence type="predicted"/>
<sequence>IPASRSFIKIVDIPFFKPGTTEPIPSAEVGAQLQRSIIPSDYVVHWCFVRNSLKAEFATVWIDLSDSQRGTRASQLIGRRLFLNEAEVLIKGAKAHTGTPQCQRCWHWGHNTEVCRRPAIRCPICTGPHSKASHRQLAGCCRGNPKVTPPVPPTPADMPCTHVRSCINCGNKHAADDHRCPYWRHRFNRSWIRDRAIRDASARKGVPPPPSTPRGNKPPSRDRTLRPPHQGAPQPSLPPIHEEDEGDDNDMAPFGLALDDDYEFRE</sequence>
<comment type="caution">
    <text evidence="2">The sequence shown here is derived from an EMBL/GenBank/DDBJ whole genome shotgun (WGS) entry which is preliminary data.</text>
</comment>
<reference evidence="2" key="1">
    <citation type="submission" date="2020-11" db="EMBL/GenBank/DDBJ databases">
        <authorList>
            <consortium name="DOE Joint Genome Institute"/>
            <person name="Ahrendt S."/>
            <person name="Riley R."/>
            <person name="Andreopoulos W."/>
            <person name="Labutti K."/>
            <person name="Pangilinan J."/>
            <person name="Ruiz-Duenas F.J."/>
            <person name="Barrasa J.M."/>
            <person name="Sanchez-Garcia M."/>
            <person name="Camarero S."/>
            <person name="Miyauchi S."/>
            <person name="Serrano A."/>
            <person name="Linde D."/>
            <person name="Babiker R."/>
            <person name="Drula E."/>
            <person name="Ayuso-Fernandez I."/>
            <person name="Pacheco R."/>
            <person name="Padilla G."/>
            <person name="Ferreira P."/>
            <person name="Barriuso J."/>
            <person name="Kellner H."/>
            <person name="Castanera R."/>
            <person name="Alfaro M."/>
            <person name="Ramirez L."/>
            <person name="Pisabarro A.G."/>
            <person name="Kuo A."/>
            <person name="Tritt A."/>
            <person name="Lipzen A."/>
            <person name="He G."/>
            <person name="Yan M."/>
            <person name="Ng V."/>
            <person name="Cullen D."/>
            <person name="Martin F."/>
            <person name="Rosso M.-N."/>
            <person name="Henrissat B."/>
            <person name="Hibbett D."/>
            <person name="Martinez A.T."/>
            <person name="Grigoriev I.V."/>
        </authorList>
    </citation>
    <scope>NUCLEOTIDE SEQUENCE</scope>
    <source>
        <strain evidence="2">MF-IS2</strain>
    </source>
</reference>
<evidence type="ECO:0000313" key="3">
    <source>
        <dbReference type="Proteomes" id="UP000807342"/>
    </source>
</evidence>
<gene>
    <name evidence="2" type="ORF">P691DRAFT_688887</name>
</gene>
<evidence type="ECO:0000313" key="2">
    <source>
        <dbReference type="EMBL" id="KAF9440040.1"/>
    </source>
</evidence>
<dbReference type="AlphaFoldDB" id="A0A9P5WXC3"/>